<evidence type="ECO:0000259" key="10">
    <source>
        <dbReference type="Pfam" id="PF23559"/>
    </source>
</evidence>
<feature type="domain" description="Disease resistance N-terminal" evidence="9">
    <location>
        <begin position="11"/>
        <end position="96"/>
    </location>
</feature>
<name>A0ABC9ASM3_9POAL</name>
<dbReference type="PRINTS" id="PR00364">
    <property type="entry name" value="DISEASERSIST"/>
</dbReference>
<dbReference type="Proteomes" id="UP001497457">
    <property type="component" value="Chromosome 22rd"/>
</dbReference>
<dbReference type="Pfam" id="PF18052">
    <property type="entry name" value="Rx_N"/>
    <property type="match status" value="1"/>
</dbReference>
<dbReference type="InterPro" id="IPR042197">
    <property type="entry name" value="Apaf_helical"/>
</dbReference>
<dbReference type="InterPro" id="IPR032675">
    <property type="entry name" value="LRR_dom_sf"/>
</dbReference>
<proteinExistence type="inferred from homology"/>
<evidence type="ECO:0000259" key="8">
    <source>
        <dbReference type="Pfam" id="PF00931"/>
    </source>
</evidence>
<evidence type="ECO:0000256" key="7">
    <source>
        <dbReference type="SAM" id="MobiDB-lite"/>
    </source>
</evidence>
<dbReference type="GO" id="GO:0002758">
    <property type="term" value="P:innate immune response-activating signaling pathway"/>
    <property type="evidence" value="ECO:0007669"/>
    <property type="project" value="UniProtKB-ARBA"/>
</dbReference>
<dbReference type="PANTHER" id="PTHR23155">
    <property type="entry name" value="DISEASE RESISTANCE PROTEIN RP"/>
    <property type="match status" value="1"/>
</dbReference>
<accession>A0ABC9ASM3</accession>
<dbReference type="AlphaFoldDB" id="A0ABC9ASM3"/>
<dbReference type="Gene3D" id="1.10.10.10">
    <property type="entry name" value="Winged helix-like DNA-binding domain superfamily/Winged helix DNA-binding domain"/>
    <property type="match status" value="1"/>
</dbReference>
<dbReference type="Pfam" id="PF00931">
    <property type="entry name" value="NB-ARC"/>
    <property type="match status" value="1"/>
</dbReference>
<keyword evidence="13" id="KW-1185">Reference proteome</keyword>
<dbReference type="Pfam" id="PF23559">
    <property type="entry name" value="WHD_DRP"/>
    <property type="match status" value="1"/>
</dbReference>
<evidence type="ECO:0000256" key="3">
    <source>
        <dbReference type="ARBA" id="ARBA00022737"/>
    </source>
</evidence>
<dbReference type="InterPro" id="IPR041118">
    <property type="entry name" value="Rx_N"/>
</dbReference>
<dbReference type="FunFam" id="1.10.10.10:FF:000322">
    <property type="entry name" value="Probable disease resistance protein At1g63360"/>
    <property type="match status" value="1"/>
</dbReference>
<dbReference type="InterPro" id="IPR036388">
    <property type="entry name" value="WH-like_DNA-bd_sf"/>
</dbReference>
<dbReference type="InterPro" id="IPR055414">
    <property type="entry name" value="LRR_R13L4/SHOC2-like"/>
</dbReference>
<dbReference type="InterPro" id="IPR002182">
    <property type="entry name" value="NB-ARC"/>
</dbReference>
<dbReference type="GO" id="GO:0042742">
    <property type="term" value="P:defense response to bacterium"/>
    <property type="evidence" value="ECO:0007669"/>
    <property type="project" value="UniProtKB-ARBA"/>
</dbReference>
<evidence type="ECO:0000313" key="13">
    <source>
        <dbReference type="Proteomes" id="UP001497457"/>
    </source>
</evidence>
<dbReference type="InterPro" id="IPR038005">
    <property type="entry name" value="RX-like_CC"/>
</dbReference>
<protein>
    <submittedName>
        <fullName evidence="12">Uncharacterized protein</fullName>
    </submittedName>
</protein>
<evidence type="ECO:0000259" key="9">
    <source>
        <dbReference type="Pfam" id="PF18052"/>
    </source>
</evidence>
<evidence type="ECO:0000259" key="11">
    <source>
        <dbReference type="Pfam" id="PF23598"/>
    </source>
</evidence>
<evidence type="ECO:0000256" key="6">
    <source>
        <dbReference type="ARBA" id="ARBA00023054"/>
    </source>
</evidence>
<dbReference type="SUPFAM" id="SSF52540">
    <property type="entry name" value="P-loop containing nucleoside triphosphate hydrolases"/>
    <property type="match status" value="1"/>
</dbReference>
<feature type="domain" description="Disease resistance protein winged helix" evidence="10">
    <location>
        <begin position="457"/>
        <end position="526"/>
    </location>
</feature>
<evidence type="ECO:0000256" key="2">
    <source>
        <dbReference type="ARBA" id="ARBA00022614"/>
    </source>
</evidence>
<comment type="similarity">
    <text evidence="1">Belongs to the disease resistance NB-LRR family.</text>
</comment>
<feature type="domain" description="NB-ARC" evidence="8">
    <location>
        <begin position="191"/>
        <end position="354"/>
    </location>
</feature>
<dbReference type="Gene3D" id="1.20.5.4130">
    <property type="match status" value="1"/>
</dbReference>
<dbReference type="CDD" id="cd14798">
    <property type="entry name" value="RX-CC_like"/>
    <property type="match status" value="1"/>
</dbReference>
<keyword evidence="5" id="KW-0611">Plant defense</keyword>
<dbReference type="EMBL" id="OZ075132">
    <property type="protein sequence ID" value="CAL4983449.1"/>
    <property type="molecule type" value="Genomic_DNA"/>
</dbReference>
<evidence type="ECO:0000256" key="4">
    <source>
        <dbReference type="ARBA" id="ARBA00022741"/>
    </source>
</evidence>
<dbReference type="Pfam" id="PF23598">
    <property type="entry name" value="LRR_14"/>
    <property type="match status" value="2"/>
</dbReference>
<keyword evidence="2" id="KW-0433">Leucine-rich repeat</keyword>
<keyword evidence="4" id="KW-0547">Nucleotide-binding</keyword>
<dbReference type="Gene3D" id="1.10.8.430">
    <property type="entry name" value="Helical domain of apoptotic protease-activating factors"/>
    <property type="match status" value="1"/>
</dbReference>
<feature type="region of interest" description="Disordered" evidence="7">
    <location>
        <begin position="145"/>
        <end position="166"/>
    </location>
</feature>
<dbReference type="Gene3D" id="3.40.50.300">
    <property type="entry name" value="P-loop containing nucleotide triphosphate hydrolases"/>
    <property type="match status" value="1"/>
</dbReference>
<dbReference type="Gene3D" id="3.80.10.10">
    <property type="entry name" value="Ribonuclease Inhibitor"/>
    <property type="match status" value="1"/>
</dbReference>
<keyword evidence="3" id="KW-0677">Repeat</keyword>
<keyword evidence="6" id="KW-0175">Coiled coil</keyword>
<gene>
    <name evidence="12" type="ORF">URODEC1_LOCUS57052</name>
</gene>
<feature type="domain" description="Disease resistance R13L4/SHOC-2-like LRR" evidence="11">
    <location>
        <begin position="577"/>
        <end position="712"/>
    </location>
</feature>
<dbReference type="InterPro" id="IPR058922">
    <property type="entry name" value="WHD_DRP"/>
</dbReference>
<sequence>MDLVVGASSDAVKSLVHKLGSLLAQEYTLIGGVSDDIQYINDELASMQAFLNRLKQEAKHDEQRQGWMKQVREVAYDIEDCIDNAGHRLSREPRGSGKLASLRRAWYLLTTLYARHCIATEIGNLKARAQHVSERRTRYGVENLTRDSTSEEANGPIDRPAPPPQLIGTVAPVGIEGAKEDLEPWFMEAKQHITNYQPRFLAIVGLGGLGKTTLAMALYHTFGDEFDCRASVLASQKFHLPTVLRILIKQFHDQQAGASKNDIEGIGEMGLEALKKQIGRQLEEKRYHILIDDIWSVSAWESIRDSLPKSNKGSSVVVTTRFKSVAEACRRQQGSIYELKPLQDDNSYKLFRQIISNVPEVPTNGARALLRKCGGLPLAIILVAGLVASKLRLEHHYLDRAVNNISMPLEEFLAQVGKDLGEELENNLSTEGVKHIVNHCYNQLPTDLKTCLLYLSMFPKGCLISRKRLIRRWTAEGFIAEKHGKTVEEVADDCFNELISRNLIRAVNSSSSGKVKSCQVHDMVLEYIVVKSSNENFITVVGGHWHTAFPSYKVRRLSVQKSDRQEKETVERMKLSHVRSLTVLGSFKSLHSTLSKFQILQVLDLETCKNLSLMNQLEKICDMHQLKYLSLRRTDIERVPKEIGRLEYLQVLDIRDTKILQLPASVDKLQKMVHLLAGSKSKRIGLTLTEGITKMMALQTLSGVEICGSSANAARGGSANEETKKHIRCKTASTVLSKGLRHLENLTNLKKLTVYRLRAFTDSENILLLSAIEHLSSCSLKFLAIDDDFNGFLDSSLNASQVPPEHLHTLGLTGMLSRVPDWISSLHNLEKLTLSLTSLTESTLMILSKLPELFSLIFIMDTAKKESSVLQILHKNAMDSGGEIFVLPGGFEKLKLLRFVAPVLPPLSFLEGAMPKLESLELKFMTVESVYGLENLASLRQVLLTVSSQATGVARAKVSEIKAYASKNAKNPSVVVDEYNEL</sequence>
<evidence type="ECO:0000313" key="12">
    <source>
        <dbReference type="EMBL" id="CAL4983449.1"/>
    </source>
</evidence>
<evidence type="ECO:0000256" key="1">
    <source>
        <dbReference type="ARBA" id="ARBA00008894"/>
    </source>
</evidence>
<evidence type="ECO:0000256" key="5">
    <source>
        <dbReference type="ARBA" id="ARBA00022821"/>
    </source>
</evidence>
<dbReference type="GO" id="GO:0000166">
    <property type="term" value="F:nucleotide binding"/>
    <property type="evidence" value="ECO:0007669"/>
    <property type="project" value="UniProtKB-KW"/>
</dbReference>
<dbReference type="InterPro" id="IPR044974">
    <property type="entry name" value="Disease_R_plants"/>
</dbReference>
<dbReference type="GO" id="GO:0009626">
    <property type="term" value="P:plant-type hypersensitive response"/>
    <property type="evidence" value="ECO:0007669"/>
    <property type="project" value="UniProtKB-ARBA"/>
</dbReference>
<dbReference type="PANTHER" id="PTHR23155:SF934">
    <property type="entry name" value="OS11G0604900 PROTEIN"/>
    <property type="match status" value="1"/>
</dbReference>
<feature type="domain" description="Disease resistance R13L4/SHOC-2-like LRR" evidence="11">
    <location>
        <begin position="738"/>
        <end position="969"/>
    </location>
</feature>
<organism evidence="12 13">
    <name type="scientific">Urochloa decumbens</name>
    <dbReference type="NCBI Taxonomy" id="240449"/>
    <lineage>
        <taxon>Eukaryota</taxon>
        <taxon>Viridiplantae</taxon>
        <taxon>Streptophyta</taxon>
        <taxon>Embryophyta</taxon>
        <taxon>Tracheophyta</taxon>
        <taxon>Spermatophyta</taxon>
        <taxon>Magnoliopsida</taxon>
        <taxon>Liliopsida</taxon>
        <taxon>Poales</taxon>
        <taxon>Poaceae</taxon>
        <taxon>PACMAD clade</taxon>
        <taxon>Panicoideae</taxon>
        <taxon>Panicodae</taxon>
        <taxon>Paniceae</taxon>
        <taxon>Melinidinae</taxon>
        <taxon>Urochloa</taxon>
    </lineage>
</organism>
<dbReference type="SUPFAM" id="SSF52058">
    <property type="entry name" value="L domain-like"/>
    <property type="match status" value="1"/>
</dbReference>
<reference evidence="12" key="1">
    <citation type="submission" date="2024-10" db="EMBL/GenBank/DDBJ databases">
        <authorList>
            <person name="Ryan C."/>
        </authorList>
    </citation>
    <scope>NUCLEOTIDE SEQUENCE [LARGE SCALE GENOMIC DNA]</scope>
</reference>
<dbReference type="InterPro" id="IPR027417">
    <property type="entry name" value="P-loop_NTPase"/>
</dbReference>